<protein>
    <submittedName>
        <fullName evidence="1">Uncharacterized protein</fullName>
    </submittedName>
</protein>
<evidence type="ECO:0000313" key="2">
    <source>
        <dbReference type="Proteomes" id="UP000494206"/>
    </source>
</evidence>
<keyword evidence="2" id="KW-1185">Reference proteome</keyword>
<gene>
    <name evidence="1" type="ORF">CBOVIS_LOCUS4433</name>
</gene>
<accession>A0A8S1EI72</accession>
<sequence>MNKNDSDVAFFGAIESLCNSTIIFYRNPELTRIDLGRLFYAEHSLMMFVDNPKLVDVVFGTPESLELKTRQYYYQRKISMYSNNNPRLSWQSYESMREMCNGLCELWEGCVDFKQGLDTMISARHEAHVFDIGDYDRDPMAYYDYDYWLVAGRPEPVEVERSASRRLAESNFIVACVLLVRFFLNTTAQ</sequence>
<evidence type="ECO:0000313" key="1">
    <source>
        <dbReference type="EMBL" id="CAB3401725.1"/>
    </source>
</evidence>
<dbReference type="AlphaFoldDB" id="A0A8S1EI72"/>
<reference evidence="1 2" key="1">
    <citation type="submission" date="2020-04" db="EMBL/GenBank/DDBJ databases">
        <authorList>
            <person name="Laetsch R D."/>
            <person name="Stevens L."/>
            <person name="Kumar S."/>
            <person name="Blaxter L. M."/>
        </authorList>
    </citation>
    <scope>NUCLEOTIDE SEQUENCE [LARGE SCALE GENOMIC DNA]</scope>
</reference>
<dbReference type="EMBL" id="CADEPM010000003">
    <property type="protein sequence ID" value="CAB3401725.1"/>
    <property type="molecule type" value="Genomic_DNA"/>
</dbReference>
<dbReference type="Proteomes" id="UP000494206">
    <property type="component" value="Unassembled WGS sequence"/>
</dbReference>
<proteinExistence type="predicted"/>
<comment type="caution">
    <text evidence="1">The sequence shown here is derived from an EMBL/GenBank/DDBJ whole genome shotgun (WGS) entry which is preliminary data.</text>
</comment>
<organism evidence="1 2">
    <name type="scientific">Caenorhabditis bovis</name>
    <dbReference type="NCBI Taxonomy" id="2654633"/>
    <lineage>
        <taxon>Eukaryota</taxon>
        <taxon>Metazoa</taxon>
        <taxon>Ecdysozoa</taxon>
        <taxon>Nematoda</taxon>
        <taxon>Chromadorea</taxon>
        <taxon>Rhabditida</taxon>
        <taxon>Rhabditina</taxon>
        <taxon>Rhabditomorpha</taxon>
        <taxon>Rhabditoidea</taxon>
        <taxon>Rhabditidae</taxon>
        <taxon>Peloderinae</taxon>
        <taxon>Caenorhabditis</taxon>
    </lineage>
</organism>
<name>A0A8S1EI72_9PELO</name>